<dbReference type="Pfam" id="PF00078">
    <property type="entry name" value="RVT_1"/>
    <property type="match status" value="1"/>
</dbReference>
<protein>
    <recommendedName>
        <fullName evidence="1">Reverse transcriptase domain-containing protein</fullName>
    </recommendedName>
</protein>
<dbReference type="GO" id="GO:0008168">
    <property type="term" value="F:methyltransferase activity"/>
    <property type="evidence" value="ECO:0007669"/>
    <property type="project" value="InterPro"/>
</dbReference>
<reference evidence="2" key="1">
    <citation type="submission" date="2023-06" db="EMBL/GenBank/DDBJ databases">
        <title>Male Hemibagrus guttatus genome.</title>
        <authorList>
            <person name="Bian C."/>
        </authorList>
    </citation>
    <scope>NUCLEOTIDE SEQUENCE</scope>
    <source>
        <strain evidence="2">Male_cb2023</strain>
        <tissue evidence="2">Muscle</tissue>
    </source>
</reference>
<comment type="caution">
    <text evidence="2">The sequence shown here is derived from an EMBL/GenBank/DDBJ whole genome shotgun (WGS) entry which is preliminary data.</text>
</comment>
<sequence>MLFFDHSSAFNTIIPSTLTTKLEHLGLSPSLRQWLSNFLNGRPHAVRMGIHVSASLTLNTGASQGCVLSPLLYSMYMYDCVATTNSTTIIKFTDDTVVVRLISDNNEMAYLEEIRNLEIWCQRNNLLLNVSKTKELIVDFSTKQERSYHTPVINESPVERVDSFRYLCVHIMQDLLWSCHINTMVKKARQRLYHPRHLRDFRLPSKVLRNFYSCTIESILTGNIATWFGNSTMQDRRVLQRVVRSAEHIICTKLPDLHSIYSKRCWAKARKVMKDLSHPNNGLFSLLWSGKCFRSLKANTERLRRSFFPQAIQTLNQNST</sequence>
<dbReference type="EMBL" id="JAUCMX010000017">
    <property type="protein sequence ID" value="KAK3518429.1"/>
    <property type="molecule type" value="Genomic_DNA"/>
</dbReference>
<feature type="domain" description="Reverse transcriptase" evidence="1">
    <location>
        <begin position="1"/>
        <end position="153"/>
    </location>
</feature>
<keyword evidence="3" id="KW-1185">Reference proteome</keyword>
<name>A0AAE0UUL6_9TELE</name>
<dbReference type="PROSITE" id="PS50878">
    <property type="entry name" value="RT_POL"/>
    <property type="match status" value="1"/>
</dbReference>
<dbReference type="Proteomes" id="UP001274896">
    <property type="component" value="Unassembled WGS sequence"/>
</dbReference>
<dbReference type="PANTHER" id="PTHR33332">
    <property type="entry name" value="REVERSE TRANSCRIPTASE DOMAIN-CONTAINING PROTEIN"/>
    <property type="match status" value="1"/>
</dbReference>
<gene>
    <name evidence="2" type="ORF">QTP70_000587</name>
</gene>
<dbReference type="GO" id="GO:0016706">
    <property type="term" value="F:2-oxoglutarate-dependent dioxygenase activity"/>
    <property type="evidence" value="ECO:0007669"/>
    <property type="project" value="InterPro"/>
</dbReference>
<dbReference type="InterPro" id="IPR000477">
    <property type="entry name" value="RT_dom"/>
</dbReference>
<dbReference type="Pfam" id="PF09004">
    <property type="entry name" value="ALKBH8_N"/>
    <property type="match status" value="1"/>
</dbReference>
<dbReference type="AlphaFoldDB" id="A0AAE0UUL6"/>
<evidence type="ECO:0000313" key="2">
    <source>
        <dbReference type="EMBL" id="KAK3518429.1"/>
    </source>
</evidence>
<accession>A0AAE0UUL6</accession>
<proteinExistence type="predicted"/>
<evidence type="ECO:0000313" key="3">
    <source>
        <dbReference type="Proteomes" id="UP001274896"/>
    </source>
</evidence>
<dbReference type="InterPro" id="IPR015095">
    <property type="entry name" value="AlkB_hom8_N"/>
</dbReference>
<evidence type="ECO:0000259" key="1">
    <source>
        <dbReference type="PROSITE" id="PS50878"/>
    </source>
</evidence>
<organism evidence="2 3">
    <name type="scientific">Hemibagrus guttatus</name>
    <dbReference type="NCBI Taxonomy" id="175788"/>
    <lineage>
        <taxon>Eukaryota</taxon>
        <taxon>Metazoa</taxon>
        <taxon>Chordata</taxon>
        <taxon>Craniata</taxon>
        <taxon>Vertebrata</taxon>
        <taxon>Euteleostomi</taxon>
        <taxon>Actinopterygii</taxon>
        <taxon>Neopterygii</taxon>
        <taxon>Teleostei</taxon>
        <taxon>Ostariophysi</taxon>
        <taxon>Siluriformes</taxon>
        <taxon>Bagridae</taxon>
        <taxon>Hemibagrus</taxon>
    </lineage>
</organism>